<keyword evidence="3" id="KW-1185">Reference proteome</keyword>
<evidence type="ECO:0000313" key="3">
    <source>
        <dbReference type="Proteomes" id="UP000054558"/>
    </source>
</evidence>
<evidence type="ECO:0000313" key="2">
    <source>
        <dbReference type="EMBL" id="GAQ84317.1"/>
    </source>
</evidence>
<protein>
    <submittedName>
        <fullName evidence="2">Uncharacterized protein</fullName>
    </submittedName>
</protein>
<dbReference type="AlphaFoldDB" id="A0A1Y1I6H4"/>
<accession>A0A1Y1I6H4</accession>
<organism evidence="2 3">
    <name type="scientific">Klebsormidium nitens</name>
    <name type="common">Green alga</name>
    <name type="synonym">Ulothrix nitens</name>
    <dbReference type="NCBI Taxonomy" id="105231"/>
    <lineage>
        <taxon>Eukaryota</taxon>
        <taxon>Viridiplantae</taxon>
        <taxon>Streptophyta</taxon>
        <taxon>Klebsormidiophyceae</taxon>
        <taxon>Klebsormidiales</taxon>
        <taxon>Klebsormidiaceae</taxon>
        <taxon>Klebsormidium</taxon>
    </lineage>
</organism>
<dbReference type="Proteomes" id="UP000054558">
    <property type="component" value="Unassembled WGS sequence"/>
</dbReference>
<keyword evidence="1" id="KW-0732">Signal</keyword>
<dbReference type="EMBL" id="DF237133">
    <property type="protein sequence ID" value="GAQ84317.1"/>
    <property type="molecule type" value="Genomic_DNA"/>
</dbReference>
<gene>
    <name evidence="2" type="ORF">KFL_001840160</name>
</gene>
<feature type="chain" id="PRO_5012575769" evidence="1">
    <location>
        <begin position="25"/>
        <end position="235"/>
    </location>
</feature>
<sequence>MAARSVFLQVVVLFCLLSLCHVSAQGPTTLSISFPDSFVTPREGGGATGFGLTFNPPQTATSGTIDANVISCGSAGLPSNVAIANTSITSTPAVYTVSANTSRGFAGAVTITNIVLSVTTPPFPVNQTDGSYSVEISNGTLFIGRVNGTLTGRPLDFSNKQFSFSNPPSLPVTGNFKALPGGTLSMSASLNLQVLISQIVAAAGFSGSQLTASDTSGGAIRLVTSLLASGPDPCK</sequence>
<proteinExistence type="predicted"/>
<feature type="signal peptide" evidence="1">
    <location>
        <begin position="1"/>
        <end position="24"/>
    </location>
</feature>
<name>A0A1Y1I6H4_KLENI</name>
<reference evidence="2 3" key="1">
    <citation type="journal article" date="2014" name="Nat. Commun.">
        <title>Klebsormidium flaccidum genome reveals primary factors for plant terrestrial adaptation.</title>
        <authorList>
            <person name="Hori K."/>
            <person name="Maruyama F."/>
            <person name="Fujisawa T."/>
            <person name="Togashi T."/>
            <person name="Yamamoto N."/>
            <person name="Seo M."/>
            <person name="Sato S."/>
            <person name="Yamada T."/>
            <person name="Mori H."/>
            <person name="Tajima N."/>
            <person name="Moriyama T."/>
            <person name="Ikeuchi M."/>
            <person name="Watanabe M."/>
            <person name="Wada H."/>
            <person name="Kobayashi K."/>
            <person name="Saito M."/>
            <person name="Masuda T."/>
            <person name="Sasaki-Sekimoto Y."/>
            <person name="Mashiguchi K."/>
            <person name="Awai K."/>
            <person name="Shimojima M."/>
            <person name="Masuda S."/>
            <person name="Iwai M."/>
            <person name="Nobusawa T."/>
            <person name="Narise T."/>
            <person name="Kondo S."/>
            <person name="Saito H."/>
            <person name="Sato R."/>
            <person name="Murakawa M."/>
            <person name="Ihara Y."/>
            <person name="Oshima-Yamada Y."/>
            <person name="Ohtaka K."/>
            <person name="Satoh M."/>
            <person name="Sonobe K."/>
            <person name="Ishii M."/>
            <person name="Ohtani R."/>
            <person name="Kanamori-Sato M."/>
            <person name="Honoki R."/>
            <person name="Miyazaki D."/>
            <person name="Mochizuki H."/>
            <person name="Umetsu J."/>
            <person name="Higashi K."/>
            <person name="Shibata D."/>
            <person name="Kamiya Y."/>
            <person name="Sato N."/>
            <person name="Nakamura Y."/>
            <person name="Tabata S."/>
            <person name="Ida S."/>
            <person name="Kurokawa K."/>
            <person name="Ohta H."/>
        </authorList>
    </citation>
    <scope>NUCLEOTIDE SEQUENCE [LARGE SCALE GENOMIC DNA]</scope>
    <source>
        <strain evidence="2 3">NIES-2285</strain>
    </source>
</reference>
<evidence type="ECO:0000256" key="1">
    <source>
        <dbReference type="SAM" id="SignalP"/>
    </source>
</evidence>